<proteinExistence type="predicted"/>
<evidence type="ECO:0000313" key="2">
    <source>
        <dbReference type="Proteomes" id="UP000095282"/>
    </source>
</evidence>
<dbReference type="eggNOG" id="ENOG502TIZS">
    <property type="taxonomic scope" value="Eukaryota"/>
</dbReference>
<dbReference type="AlphaFoldDB" id="A0A1I7UG24"/>
<accession>A0A1I7UG24</accession>
<keyword evidence="2" id="KW-1185">Reference proteome</keyword>
<sequence length="188" mass="21245">MAIGPPSTPNLQQKRLAPAAPKRNARLNDNTQQNPDFFLTSPPKETTQPVIISPFRASTRVPLLQLSTNNIGTDSPTGMMNLRFSRFTSDISNTIKGNRGNWNLIPPKRELSLQQYPNTTTPLTEFTKTSDTITVYYDSEPMDMEMALMESENKTHMNDQMEVDIDDDSMEIDTIADTESLMDYIPMH</sequence>
<name>A0A1I7UG24_9PELO</name>
<reference evidence="3" key="1">
    <citation type="submission" date="2016-11" db="UniProtKB">
        <authorList>
            <consortium name="WormBaseParasite"/>
        </authorList>
    </citation>
    <scope>IDENTIFICATION</scope>
</reference>
<evidence type="ECO:0000256" key="1">
    <source>
        <dbReference type="SAM" id="MobiDB-lite"/>
    </source>
</evidence>
<feature type="region of interest" description="Disordered" evidence="1">
    <location>
        <begin position="1"/>
        <end position="46"/>
    </location>
</feature>
<evidence type="ECO:0000313" key="3">
    <source>
        <dbReference type="WBParaSite" id="Csp11.Scaffold629.g8964.t1"/>
    </source>
</evidence>
<dbReference type="WBParaSite" id="Csp11.Scaffold629.g8964.t1">
    <property type="protein sequence ID" value="Csp11.Scaffold629.g8964.t1"/>
    <property type="gene ID" value="Csp11.Scaffold629.g8964"/>
</dbReference>
<protein>
    <submittedName>
        <fullName evidence="3">DP domain-containing protein</fullName>
    </submittedName>
</protein>
<organism evidence="2 3">
    <name type="scientific">Caenorhabditis tropicalis</name>
    <dbReference type="NCBI Taxonomy" id="1561998"/>
    <lineage>
        <taxon>Eukaryota</taxon>
        <taxon>Metazoa</taxon>
        <taxon>Ecdysozoa</taxon>
        <taxon>Nematoda</taxon>
        <taxon>Chromadorea</taxon>
        <taxon>Rhabditida</taxon>
        <taxon>Rhabditina</taxon>
        <taxon>Rhabditomorpha</taxon>
        <taxon>Rhabditoidea</taxon>
        <taxon>Rhabditidae</taxon>
        <taxon>Peloderinae</taxon>
        <taxon>Caenorhabditis</taxon>
    </lineage>
</organism>
<dbReference type="Proteomes" id="UP000095282">
    <property type="component" value="Unplaced"/>
</dbReference>